<evidence type="ECO:0000256" key="3">
    <source>
        <dbReference type="ARBA" id="ARBA00012220"/>
    </source>
</evidence>
<gene>
    <name evidence="12" type="ORF">JKIAZH3_G7967</name>
</gene>
<feature type="domain" description="NADAR" evidence="11">
    <location>
        <begin position="843"/>
        <end position="978"/>
    </location>
</feature>
<sequence>MGLLSAGTPLDWDDTRVLADHVRKHGITQFLNLYQRIKTRRGDSFLWGDEIEYIVCSLDHPNRNAKLSLRQEEILAVLDKAAGANAELPKPVRADLELDQPEAAAMSSAAETIPFERNPAQPPPPSASASSAKPAASLVADDDDIPTFHPEYGRYMLESTPGRPYGVSLRQLIRVEANMRKRRQIARFHLRPDEIPITLTSFPRLGVTDGPFTEPEFEANGNASRSLFLPDQLINTHPRFPTLTANIRKRRGAKVAINMPIFVDKNTPQPFIDPSIPWDRNLFPKEDAEAKNGAAKENHIYMDAMGFGMGCCCLQVTFQACSIEEARSIYDALVPVGPLMLALTAASPAYRGYLADVDCRWNVISAAVDDRTPAERGLASLPTAEERAQYEAAHGGGGGGGCRMRMHKSRYDSVDSYLGKSTDPAFRQEYNDNPLEVDEEIKARLMRPLSEGGGGLDASLASHLAHLFIRDPLVIFSERIDQDDESSTDHFENIQSTNWQTMRFKPPPPDGTIGWRVEFRSMEVQVTDFENAAFSIFIVLLTRAIQSFGLNFYMPISKVDVNMQRAHVRDAIHTRKFFFRRQVFRGRSRHSTATASPKEGPSDGLAPGSSSSPADLDEGGASGSALPVDDEIAEYTIDELMNGKKSSNSNTKKRKGSTAGLEGGAAEDDDDDEQDDEEDDDDSFPGLLVLVTNYVDSLNVDLSTRAEIGRYLDLLSARANGSLITTATWIRDYVRSHPEYKFDSVVSQGINYDMILELDKIERGEVEAPTFLPGLYAKRRRDAEARSQVGKSPQPSTGHGMDAIEVLTISDVSSERSATPTEEPVAIEPEPAKTPAIHFGSDTEPFFFLSNSFPSRITFHDHEFANAEAIFQAAKFHKHEGLQLAIAKTKSPEDVLNKAQYWSHHVPKDWAERCLPVMKEVQMLKYTQNHQLRARLLQTGDAELTYTTDADDYFGCNGGGQGQNHLGKILMGVRGFLRTVPEPTQLPKCFKRASPDPSCSTVWSTNLASEQWYPPAPGETVLTDVIIEPAIEDAPASGDAFLHSIAHGKEPWSLEVLIQVRGAAASRNKGPWLHVAPDMTKGGPWVPIETRVQLSSKHLKATTKGGADVCIYRVRVGLPRHDKKMGIYIWPYNSSQGSHPNHTLIVKTAAAE</sequence>
<name>A0ABN7J4X9_9BASI</name>
<organism evidence="12 13">
    <name type="scientific">Tilletia caries</name>
    <name type="common">wheat bunt fungus</name>
    <dbReference type="NCBI Taxonomy" id="13290"/>
    <lineage>
        <taxon>Eukaryota</taxon>
        <taxon>Fungi</taxon>
        <taxon>Dikarya</taxon>
        <taxon>Basidiomycota</taxon>
        <taxon>Ustilaginomycotina</taxon>
        <taxon>Exobasidiomycetes</taxon>
        <taxon>Tilletiales</taxon>
        <taxon>Tilletiaceae</taxon>
        <taxon>Tilletia</taxon>
    </lineage>
</organism>
<feature type="compositionally biased region" description="Acidic residues" evidence="10">
    <location>
        <begin position="665"/>
        <end position="683"/>
    </location>
</feature>
<feature type="compositionally biased region" description="Low complexity" evidence="10">
    <location>
        <begin position="127"/>
        <end position="137"/>
    </location>
</feature>
<evidence type="ECO:0000256" key="6">
    <source>
        <dbReference type="ARBA" id="ARBA00022741"/>
    </source>
</evidence>
<dbReference type="Gene3D" id="1.10.8.960">
    <property type="match status" value="1"/>
</dbReference>
<dbReference type="CDD" id="cd15457">
    <property type="entry name" value="NADAR"/>
    <property type="match status" value="1"/>
</dbReference>
<dbReference type="Pfam" id="PF08719">
    <property type="entry name" value="NADAR"/>
    <property type="match status" value="1"/>
</dbReference>
<dbReference type="PANTHER" id="PTHR11164:SF0">
    <property type="entry name" value="GLUTAMATE--CYSTEINE LIGASE CATALYTIC SUBUNIT"/>
    <property type="match status" value="1"/>
</dbReference>
<comment type="pathway">
    <text evidence="1">Sulfur metabolism; glutathione biosynthesis; glutathione from L-cysteine and L-glutamate: step 1/2.</text>
</comment>
<feature type="region of interest" description="Disordered" evidence="10">
    <location>
        <begin position="640"/>
        <end position="685"/>
    </location>
</feature>
<keyword evidence="7" id="KW-0067">ATP-binding</keyword>
<keyword evidence="6" id="KW-0547">Nucleotide-binding</keyword>
<evidence type="ECO:0000256" key="4">
    <source>
        <dbReference type="ARBA" id="ARBA00022598"/>
    </source>
</evidence>
<dbReference type="EC" id="6.3.2.2" evidence="3"/>
<feature type="region of interest" description="Disordered" evidence="10">
    <location>
        <begin position="115"/>
        <end position="144"/>
    </location>
</feature>
<evidence type="ECO:0000256" key="8">
    <source>
        <dbReference type="ARBA" id="ARBA00030585"/>
    </source>
</evidence>
<accession>A0ABN7J4X9</accession>
<evidence type="ECO:0000256" key="1">
    <source>
        <dbReference type="ARBA" id="ARBA00005006"/>
    </source>
</evidence>
<dbReference type="SUPFAM" id="SSF55931">
    <property type="entry name" value="Glutamine synthetase/guanido kinase"/>
    <property type="match status" value="1"/>
</dbReference>
<dbReference type="Pfam" id="PF03074">
    <property type="entry name" value="GCS"/>
    <property type="match status" value="2"/>
</dbReference>
<keyword evidence="5" id="KW-0317">Glutathione biosynthesis</keyword>
<dbReference type="InterPro" id="IPR014746">
    <property type="entry name" value="Gln_synth/guanido_kin_cat_dom"/>
</dbReference>
<dbReference type="EMBL" id="CAJHJG010005077">
    <property type="protein sequence ID" value="CAD6947369.1"/>
    <property type="molecule type" value="Genomic_DNA"/>
</dbReference>
<comment type="similarity">
    <text evidence="2">Belongs to the glutamate--cysteine ligase type 3 family.</text>
</comment>
<dbReference type="InterPro" id="IPR004308">
    <property type="entry name" value="GCS"/>
</dbReference>
<evidence type="ECO:0000256" key="7">
    <source>
        <dbReference type="ARBA" id="ARBA00022840"/>
    </source>
</evidence>
<keyword evidence="13" id="KW-1185">Reference proteome</keyword>
<evidence type="ECO:0000256" key="9">
    <source>
        <dbReference type="ARBA" id="ARBA00032122"/>
    </source>
</evidence>
<protein>
    <recommendedName>
        <fullName evidence="3">glutamate--cysteine ligase</fullName>
        <ecNumber evidence="3">6.3.2.2</ecNumber>
    </recommendedName>
    <alternativeName>
        <fullName evidence="9">Gamma-ECS</fullName>
    </alternativeName>
    <alternativeName>
        <fullName evidence="8">Gamma-glutamylcysteine synthetase</fullName>
    </alternativeName>
</protein>
<evidence type="ECO:0000256" key="10">
    <source>
        <dbReference type="SAM" id="MobiDB-lite"/>
    </source>
</evidence>
<evidence type="ECO:0000313" key="12">
    <source>
        <dbReference type="EMBL" id="CAD6947369.1"/>
    </source>
</evidence>
<dbReference type="Gene3D" id="3.30.590.50">
    <property type="match status" value="2"/>
</dbReference>
<reference evidence="12" key="1">
    <citation type="submission" date="2020-10" db="EMBL/GenBank/DDBJ databases">
        <authorList>
            <person name="Sedaghatjoo S."/>
        </authorList>
    </citation>
    <scope>NUCLEOTIDE SEQUENCE</scope>
    <source>
        <strain evidence="12">AZH3</strain>
    </source>
</reference>
<feature type="region of interest" description="Disordered" evidence="10">
    <location>
        <begin position="588"/>
        <end position="628"/>
    </location>
</feature>
<dbReference type="Gene3D" id="1.10.357.40">
    <property type="entry name" value="YbiA-like"/>
    <property type="match status" value="1"/>
</dbReference>
<evidence type="ECO:0000256" key="2">
    <source>
        <dbReference type="ARBA" id="ARBA00008100"/>
    </source>
</evidence>
<evidence type="ECO:0000256" key="5">
    <source>
        <dbReference type="ARBA" id="ARBA00022684"/>
    </source>
</evidence>
<dbReference type="InterPro" id="IPR037238">
    <property type="entry name" value="YbiA-like_sf"/>
</dbReference>
<evidence type="ECO:0000259" key="11">
    <source>
        <dbReference type="Pfam" id="PF08719"/>
    </source>
</evidence>
<dbReference type="Proteomes" id="UP000836402">
    <property type="component" value="Unassembled WGS sequence"/>
</dbReference>
<evidence type="ECO:0000313" key="13">
    <source>
        <dbReference type="Proteomes" id="UP000836402"/>
    </source>
</evidence>
<keyword evidence="4" id="KW-0436">Ligase</keyword>
<proteinExistence type="inferred from homology"/>
<dbReference type="PANTHER" id="PTHR11164">
    <property type="entry name" value="GLUTAMATE CYSTEINE LIGASE"/>
    <property type="match status" value="1"/>
</dbReference>
<dbReference type="InterPro" id="IPR012816">
    <property type="entry name" value="NADAR"/>
</dbReference>
<comment type="caution">
    <text evidence="12">The sequence shown here is derived from an EMBL/GenBank/DDBJ whole genome shotgun (WGS) entry which is preliminary data.</text>
</comment>
<dbReference type="SUPFAM" id="SSF143990">
    <property type="entry name" value="YbiA-like"/>
    <property type="match status" value="1"/>
</dbReference>